<proteinExistence type="predicted"/>
<dbReference type="EMBL" id="UINC01017352">
    <property type="protein sequence ID" value="SVA71818.1"/>
    <property type="molecule type" value="Genomic_DNA"/>
</dbReference>
<reference evidence="1" key="1">
    <citation type="submission" date="2018-05" db="EMBL/GenBank/DDBJ databases">
        <authorList>
            <person name="Lanie J.A."/>
            <person name="Ng W.-L."/>
            <person name="Kazmierczak K.M."/>
            <person name="Andrzejewski T.M."/>
            <person name="Davidsen T.M."/>
            <person name="Wayne K.J."/>
            <person name="Tettelin H."/>
            <person name="Glass J.I."/>
            <person name="Rusch D."/>
            <person name="Podicherti R."/>
            <person name="Tsui H.-C.T."/>
            <person name="Winkler M.E."/>
        </authorList>
    </citation>
    <scope>NUCLEOTIDE SEQUENCE</scope>
</reference>
<feature type="non-terminal residue" evidence="1">
    <location>
        <position position="1"/>
    </location>
</feature>
<accession>A0A381Y468</accession>
<sequence>PSESKSHLPSNLGFDFFSLAESKASRVKRLTKQLNALLPES</sequence>
<name>A0A381Y468_9ZZZZ</name>
<organism evidence="1">
    <name type="scientific">marine metagenome</name>
    <dbReference type="NCBI Taxonomy" id="408172"/>
    <lineage>
        <taxon>unclassified sequences</taxon>
        <taxon>metagenomes</taxon>
        <taxon>ecological metagenomes</taxon>
    </lineage>
</organism>
<dbReference type="AlphaFoldDB" id="A0A381Y468"/>
<evidence type="ECO:0000313" key="1">
    <source>
        <dbReference type="EMBL" id="SVA71818.1"/>
    </source>
</evidence>
<protein>
    <submittedName>
        <fullName evidence="1">Uncharacterized protein</fullName>
    </submittedName>
</protein>
<gene>
    <name evidence="1" type="ORF">METZ01_LOCUS124672</name>
</gene>